<dbReference type="Proteomes" id="UP000887116">
    <property type="component" value="Unassembled WGS sequence"/>
</dbReference>
<comment type="caution">
    <text evidence="1">The sequence shown here is derived from an EMBL/GenBank/DDBJ whole genome shotgun (WGS) entry which is preliminary data.</text>
</comment>
<accession>A0A8X6M0C1</accession>
<reference evidence="1" key="1">
    <citation type="submission" date="2020-07" db="EMBL/GenBank/DDBJ databases">
        <title>Multicomponent nature underlies the extraordinary mechanical properties of spider dragline silk.</title>
        <authorList>
            <person name="Kono N."/>
            <person name="Nakamura H."/>
            <person name="Mori M."/>
            <person name="Yoshida Y."/>
            <person name="Ohtoshi R."/>
            <person name="Malay A.D."/>
            <person name="Moran D.A.P."/>
            <person name="Tomita M."/>
            <person name="Numata K."/>
            <person name="Arakawa K."/>
        </authorList>
    </citation>
    <scope>NUCLEOTIDE SEQUENCE</scope>
</reference>
<gene>
    <name evidence="1" type="primary">NCL1_26961</name>
    <name evidence="1" type="ORF">TNCT_83221</name>
</gene>
<sequence length="166" mass="19592">MDILQNENMPRNSFLVAAITYLFGDTALEYWNYRSLPYVVKVPSSKSEACSKTVWNPVHESTWRRLYDANNTLFNCENIDFDMYVREQTINLRPVNVLKEIIKREIGSSFKKLEVLKIIASPYYYILPHQNEEEYAEFEKDSSSFYSIVSGCIEFQLLSRLQIVRY</sequence>
<dbReference type="OrthoDB" id="10375105at2759"/>
<evidence type="ECO:0000313" key="1">
    <source>
        <dbReference type="EMBL" id="GFR27307.1"/>
    </source>
</evidence>
<dbReference type="EMBL" id="BMAO01018938">
    <property type="protein sequence ID" value="GFR27307.1"/>
    <property type="molecule type" value="Genomic_DNA"/>
</dbReference>
<name>A0A8X6M0C1_TRICU</name>
<proteinExistence type="predicted"/>
<dbReference type="AlphaFoldDB" id="A0A8X6M0C1"/>
<evidence type="ECO:0000313" key="2">
    <source>
        <dbReference type="Proteomes" id="UP000887116"/>
    </source>
</evidence>
<protein>
    <submittedName>
        <fullName evidence="1">Uncharacterized protein</fullName>
    </submittedName>
</protein>
<keyword evidence="2" id="KW-1185">Reference proteome</keyword>
<organism evidence="1 2">
    <name type="scientific">Trichonephila clavata</name>
    <name type="common">Joro spider</name>
    <name type="synonym">Nephila clavata</name>
    <dbReference type="NCBI Taxonomy" id="2740835"/>
    <lineage>
        <taxon>Eukaryota</taxon>
        <taxon>Metazoa</taxon>
        <taxon>Ecdysozoa</taxon>
        <taxon>Arthropoda</taxon>
        <taxon>Chelicerata</taxon>
        <taxon>Arachnida</taxon>
        <taxon>Araneae</taxon>
        <taxon>Araneomorphae</taxon>
        <taxon>Entelegynae</taxon>
        <taxon>Araneoidea</taxon>
        <taxon>Nephilidae</taxon>
        <taxon>Trichonephila</taxon>
    </lineage>
</organism>